<organism evidence="2 3">
    <name type="scientific">Streptomyces phaeofaciens</name>
    <dbReference type="NCBI Taxonomy" id="68254"/>
    <lineage>
        <taxon>Bacteria</taxon>
        <taxon>Bacillati</taxon>
        <taxon>Actinomycetota</taxon>
        <taxon>Actinomycetes</taxon>
        <taxon>Kitasatosporales</taxon>
        <taxon>Streptomycetaceae</taxon>
        <taxon>Streptomyces</taxon>
    </lineage>
</organism>
<feature type="region of interest" description="Disordered" evidence="1">
    <location>
        <begin position="27"/>
        <end position="53"/>
    </location>
</feature>
<keyword evidence="3" id="KW-1185">Reference proteome</keyword>
<proteinExistence type="predicted"/>
<gene>
    <name evidence="2" type="ORF">GCM10010226_59120</name>
</gene>
<protein>
    <submittedName>
        <fullName evidence="2">Uncharacterized protein</fullName>
    </submittedName>
</protein>
<dbReference type="AlphaFoldDB" id="A0A918HK30"/>
<name>A0A918HK30_9ACTN</name>
<reference evidence="2" key="2">
    <citation type="submission" date="2020-09" db="EMBL/GenBank/DDBJ databases">
        <authorList>
            <person name="Sun Q."/>
            <person name="Ohkuma M."/>
        </authorList>
    </citation>
    <scope>NUCLEOTIDE SEQUENCE</scope>
    <source>
        <strain evidence="2">JCM 4125</strain>
    </source>
</reference>
<sequence>MEASAPAVPGRRGGGGRPLAAVAVAAVNARSRQSPSRPWTLPRGRPPRSGYGGQGAACDLCGLRSLEGTDEIMCDIVARGPAEAWG</sequence>
<dbReference type="Proteomes" id="UP000646776">
    <property type="component" value="Unassembled WGS sequence"/>
</dbReference>
<accession>A0A918HK30</accession>
<evidence type="ECO:0000313" key="2">
    <source>
        <dbReference type="EMBL" id="GGT73303.1"/>
    </source>
</evidence>
<evidence type="ECO:0000256" key="1">
    <source>
        <dbReference type="SAM" id="MobiDB-lite"/>
    </source>
</evidence>
<evidence type="ECO:0000313" key="3">
    <source>
        <dbReference type="Proteomes" id="UP000646776"/>
    </source>
</evidence>
<comment type="caution">
    <text evidence="2">The sequence shown here is derived from an EMBL/GenBank/DDBJ whole genome shotgun (WGS) entry which is preliminary data.</text>
</comment>
<reference evidence="2" key="1">
    <citation type="journal article" date="2014" name="Int. J. Syst. Evol. Microbiol.">
        <title>Complete genome sequence of Corynebacterium casei LMG S-19264T (=DSM 44701T), isolated from a smear-ripened cheese.</title>
        <authorList>
            <consortium name="US DOE Joint Genome Institute (JGI-PGF)"/>
            <person name="Walter F."/>
            <person name="Albersmeier A."/>
            <person name="Kalinowski J."/>
            <person name="Ruckert C."/>
        </authorList>
    </citation>
    <scope>NUCLEOTIDE SEQUENCE</scope>
    <source>
        <strain evidence="2">JCM 4125</strain>
    </source>
</reference>
<dbReference type="EMBL" id="BMSA01000020">
    <property type="protein sequence ID" value="GGT73303.1"/>
    <property type="molecule type" value="Genomic_DNA"/>
</dbReference>